<feature type="compositionally biased region" description="Basic residues" evidence="2">
    <location>
        <begin position="443"/>
        <end position="471"/>
    </location>
</feature>
<keyword evidence="5" id="KW-1185">Reference proteome</keyword>
<feature type="region of interest" description="Disordered" evidence="2">
    <location>
        <begin position="1"/>
        <end position="108"/>
    </location>
</feature>
<comment type="caution">
    <text evidence="4">The sequence shown here is derived from an EMBL/GenBank/DDBJ whole genome shotgun (WGS) entry which is preliminary data.</text>
</comment>
<name>A0A2S5BJ44_9BASI</name>
<dbReference type="OrthoDB" id="2527129at2759"/>
<organism evidence="4 5">
    <name type="scientific">Rhodotorula taiwanensis</name>
    <dbReference type="NCBI Taxonomy" id="741276"/>
    <lineage>
        <taxon>Eukaryota</taxon>
        <taxon>Fungi</taxon>
        <taxon>Dikarya</taxon>
        <taxon>Basidiomycota</taxon>
        <taxon>Pucciniomycotina</taxon>
        <taxon>Microbotryomycetes</taxon>
        <taxon>Sporidiobolales</taxon>
        <taxon>Sporidiobolaceae</taxon>
        <taxon>Rhodotorula</taxon>
    </lineage>
</organism>
<reference evidence="4 5" key="1">
    <citation type="journal article" date="2018" name="Front. Microbiol.">
        <title>Prospects for Fungal Bioremediation of Acidic Radioactive Waste Sites: Characterization and Genome Sequence of Rhodotorula taiwanensis MD1149.</title>
        <authorList>
            <person name="Tkavc R."/>
            <person name="Matrosova V.Y."/>
            <person name="Grichenko O.E."/>
            <person name="Gostincar C."/>
            <person name="Volpe R.P."/>
            <person name="Klimenkova P."/>
            <person name="Gaidamakova E.K."/>
            <person name="Zhou C.E."/>
            <person name="Stewart B.J."/>
            <person name="Lyman M.G."/>
            <person name="Malfatti S.A."/>
            <person name="Rubinfeld B."/>
            <person name="Courtot M."/>
            <person name="Singh J."/>
            <person name="Dalgard C.L."/>
            <person name="Hamilton T."/>
            <person name="Frey K.G."/>
            <person name="Gunde-Cimerman N."/>
            <person name="Dugan L."/>
            <person name="Daly M.J."/>
        </authorList>
    </citation>
    <scope>NUCLEOTIDE SEQUENCE [LARGE SCALE GENOMIC DNA]</scope>
    <source>
        <strain evidence="4 5">MD1149</strain>
    </source>
</reference>
<dbReference type="AlphaFoldDB" id="A0A2S5BJ44"/>
<sequence>MAMVPARVPRSVQPVTGLRLLTRREGATRPYSSSSSSNSNGSSAGRSSSRDGTPRDAAVAAAAASAPSTSTVSAKASTASEPTAVARSLSPGPTHAKKRAPIQPQQVNKRAFELPHVRKGVVGLDTFFATHRPLLELPLRLGARRSTTQGGAHDSAYVPKDGLGMATRGRNGSLENELVEVVDQAEDGTSVGEPYLVRLSEPEPLKSVEEELAAEAVEEAELAQQEEMQHELEATEDRPYEPWLLGQMHDEAARTPDVARYLAVRPPFTAPAPSVAAASTSSGAAASSQTLGFLAPFQSSAAQSSASSAPASTEYSSTFSSHFVEPLSPNEATGAVDRFLSHHEVLYRWAAQTDFVNAAGEALRRAGQTYSTSSASATATELGASKSSAVLEALRQQRGSVRLWTDADGYFSVPLGLTAGLTPSPFLPAEDVIVEDIRMDSVKRKRQKKIRKHKHRKRRKAQRALRQKLGK</sequence>
<dbReference type="Pfam" id="PF08213">
    <property type="entry name" value="COX24_C"/>
    <property type="match status" value="1"/>
</dbReference>
<dbReference type="Proteomes" id="UP000237144">
    <property type="component" value="Unassembled WGS sequence"/>
</dbReference>
<feature type="region of interest" description="Disordered" evidence="2">
    <location>
        <begin position="441"/>
        <end position="471"/>
    </location>
</feature>
<gene>
    <name evidence="4" type="ORF">BMF94_0036</name>
</gene>
<feature type="coiled-coil region" evidence="1">
    <location>
        <begin position="205"/>
        <end position="238"/>
    </location>
</feature>
<dbReference type="InterPro" id="IPR013177">
    <property type="entry name" value="Ribosomal_mS38_C"/>
</dbReference>
<protein>
    <recommendedName>
        <fullName evidence="3">Ribosomal protein mS38 C-terminal domain-containing protein</fullName>
    </recommendedName>
</protein>
<evidence type="ECO:0000259" key="3">
    <source>
        <dbReference type="SMART" id="SM01155"/>
    </source>
</evidence>
<feature type="compositionally biased region" description="Low complexity" evidence="2">
    <location>
        <begin position="57"/>
        <end position="80"/>
    </location>
</feature>
<evidence type="ECO:0000313" key="4">
    <source>
        <dbReference type="EMBL" id="POY76787.1"/>
    </source>
</evidence>
<evidence type="ECO:0000313" key="5">
    <source>
        <dbReference type="Proteomes" id="UP000237144"/>
    </source>
</evidence>
<dbReference type="EMBL" id="PJQD01000001">
    <property type="protein sequence ID" value="POY76787.1"/>
    <property type="molecule type" value="Genomic_DNA"/>
</dbReference>
<feature type="domain" description="Ribosomal protein mS38 C-terminal" evidence="3">
    <location>
        <begin position="438"/>
        <end position="471"/>
    </location>
</feature>
<evidence type="ECO:0000256" key="1">
    <source>
        <dbReference type="SAM" id="Coils"/>
    </source>
</evidence>
<dbReference type="SMART" id="SM01155">
    <property type="entry name" value="DUF1713"/>
    <property type="match status" value="1"/>
</dbReference>
<feature type="compositionally biased region" description="Low complexity" evidence="2">
    <location>
        <begin position="32"/>
        <end position="47"/>
    </location>
</feature>
<proteinExistence type="predicted"/>
<accession>A0A2S5BJ44</accession>
<keyword evidence="1" id="KW-0175">Coiled coil</keyword>
<evidence type="ECO:0000256" key="2">
    <source>
        <dbReference type="SAM" id="MobiDB-lite"/>
    </source>
</evidence>